<dbReference type="UniPathway" id="UPA00588">
    <property type="reaction ID" value="UER00646"/>
</dbReference>
<evidence type="ECO:0000256" key="2">
    <source>
        <dbReference type="ARBA" id="ARBA00003968"/>
    </source>
</evidence>
<dbReference type="InterPro" id="IPR000836">
    <property type="entry name" value="PRTase_dom"/>
</dbReference>
<organism evidence="13">
    <name type="scientific">Hemiselmis tepida</name>
    <dbReference type="NCBI Taxonomy" id="464990"/>
    <lineage>
        <taxon>Eukaryota</taxon>
        <taxon>Cryptophyceae</taxon>
        <taxon>Cryptomonadales</taxon>
        <taxon>Hemiselmidaceae</taxon>
        <taxon>Hemiselmis</taxon>
    </lineage>
</organism>
<feature type="domain" description="Phosphoribosyltransferase" evidence="12">
    <location>
        <begin position="66"/>
        <end position="187"/>
    </location>
</feature>
<evidence type="ECO:0000256" key="9">
    <source>
        <dbReference type="ARBA" id="ARBA00022676"/>
    </source>
</evidence>
<evidence type="ECO:0000256" key="6">
    <source>
        <dbReference type="ARBA" id="ARBA00011738"/>
    </source>
</evidence>
<dbReference type="GO" id="GO:0006166">
    <property type="term" value="P:purine ribonucleoside salvage"/>
    <property type="evidence" value="ECO:0007669"/>
    <property type="project" value="UniProtKB-KW"/>
</dbReference>
<evidence type="ECO:0000256" key="8">
    <source>
        <dbReference type="ARBA" id="ARBA00022490"/>
    </source>
</evidence>
<dbReference type="GO" id="GO:0006168">
    <property type="term" value="P:adenine salvage"/>
    <property type="evidence" value="ECO:0007669"/>
    <property type="project" value="InterPro"/>
</dbReference>
<dbReference type="InterPro" id="IPR050120">
    <property type="entry name" value="Adenine_PRTase"/>
</dbReference>
<dbReference type="GO" id="GO:0003999">
    <property type="term" value="F:adenine phosphoribosyltransferase activity"/>
    <property type="evidence" value="ECO:0007669"/>
    <property type="project" value="UniProtKB-EC"/>
</dbReference>
<keyword evidence="9" id="KW-0328">Glycosyltransferase</keyword>
<evidence type="ECO:0000256" key="11">
    <source>
        <dbReference type="ARBA" id="ARBA00022726"/>
    </source>
</evidence>
<keyword evidence="10" id="KW-0808">Transferase</keyword>
<evidence type="ECO:0000256" key="7">
    <source>
        <dbReference type="ARBA" id="ARBA00011893"/>
    </source>
</evidence>
<dbReference type="NCBIfam" id="NF002634">
    <property type="entry name" value="PRK02304.1-3"/>
    <property type="match status" value="1"/>
</dbReference>
<dbReference type="NCBIfam" id="NF002636">
    <property type="entry name" value="PRK02304.1-5"/>
    <property type="match status" value="1"/>
</dbReference>
<evidence type="ECO:0000256" key="5">
    <source>
        <dbReference type="ARBA" id="ARBA00008391"/>
    </source>
</evidence>
<dbReference type="FunFam" id="3.40.50.2020:FF:000004">
    <property type="entry name" value="Adenine phosphoribosyltransferase"/>
    <property type="match status" value="1"/>
</dbReference>
<comment type="catalytic activity">
    <reaction evidence="1">
        <text>AMP + diphosphate = 5-phospho-alpha-D-ribose 1-diphosphate + adenine</text>
        <dbReference type="Rhea" id="RHEA:16609"/>
        <dbReference type="ChEBI" id="CHEBI:16708"/>
        <dbReference type="ChEBI" id="CHEBI:33019"/>
        <dbReference type="ChEBI" id="CHEBI:58017"/>
        <dbReference type="ChEBI" id="CHEBI:456215"/>
        <dbReference type="EC" id="2.4.2.7"/>
    </reaction>
</comment>
<proteinExistence type="inferred from homology"/>
<comment type="subunit">
    <text evidence="6">Homodimer.</text>
</comment>
<evidence type="ECO:0000256" key="10">
    <source>
        <dbReference type="ARBA" id="ARBA00022679"/>
    </source>
</evidence>
<evidence type="ECO:0000313" key="13">
    <source>
        <dbReference type="EMBL" id="CAD8802843.1"/>
    </source>
</evidence>
<dbReference type="GO" id="GO:0044209">
    <property type="term" value="P:AMP salvage"/>
    <property type="evidence" value="ECO:0007669"/>
    <property type="project" value="UniProtKB-UniPathway"/>
</dbReference>
<dbReference type="Gene3D" id="3.40.50.2020">
    <property type="match status" value="1"/>
</dbReference>
<dbReference type="PANTHER" id="PTHR11776:SF7">
    <property type="entry name" value="PHOSPHORIBOSYLTRANSFERASE DOMAIN-CONTAINING PROTEIN"/>
    <property type="match status" value="1"/>
</dbReference>
<keyword evidence="11" id="KW-0660">Purine salvage</keyword>
<dbReference type="CDD" id="cd06223">
    <property type="entry name" value="PRTases_typeI"/>
    <property type="match status" value="1"/>
</dbReference>
<evidence type="ECO:0000259" key="12">
    <source>
        <dbReference type="Pfam" id="PF00156"/>
    </source>
</evidence>
<dbReference type="EMBL" id="HBFN01028633">
    <property type="protein sequence ID" value="CAD8802843.1"/>
    <property type="molecule type" value="Transcribed_RNA"/>
</dbReference>
<dbReference type="Pfam" id="PF00156">
    <property type="entry name" value="Pribosyltran"/>
    <property type="match status" value="1"/>
</dbReference>
<dbReference type="EC" id="2.4.2.7" evidence="7"/>
<evidence type="ECO:0000256" key="3">
    <source>
        <dbReference type="ARBA" id="ARBA00004496"/>
    </source>
</evidence>
<evidence type="ECO:0000256" key="4">
    <source>
        <dbReference type="ARBA" id="ARBA00004659"/>
    </source>
</evidence>
<protein>
    <recommendedName>
        <fullName evidence="7">adenine phosphoribosyltransferase</fullName>
        <ecNumber evidence="7">2.4.2.7</ecNumber>
    </recommendedName>
</protein>
<dbReference type="PANTHER" id="PTHR11776">
    <property type="entry name" value="ADENINE PHOSPHORIBOSYLTRANSFERASE"/>
    <property type="match status" value="1"/>
</dbReference>
<comment type="pathway">
    <text evidence="4">Purine metabolism; AMP biosynthesis via salvage pathway; AMP from adenine: step 1/1.</text>
</comment>
<accession>A0A7S0YY37</accession>
<sequence length="230" mass="24777">MSHFPAHLQSEMMARAPSFRVRSRQITEFEKERVVECVRIVPDFPKPGIAFKDLSLVLGDPLAYQLCIDVFVKRYAGKGITAVVGIECNGFVFAAPISLALDVPFVPFRKPGKLPCKSIGVDFQTGAGIGAPAFGADRLEMHEDALRKGAKVLIVDDMLGTGATLKGACELVEKVGGQVVECACCVAMSGLGGRELLAEQNIKLFTVLEDFMEDPTNLEPTKEIPASPPP</sequence>
<dbReference type="InterPro" id="IPR029057">
    <property type="entry name" value="PRTase-like"/>
</dbReference>
<reference evidence="13" key="1">
    <citation type="submission" date="2021-01" db="EMBL/GenBank/DDBJ databases">
        <authorList>
            <person name="Corre E."/>
            <person name="Pelletier E."/>
            <person name="Niang G."/>
            <person name="Scheremetjew M."/>
            <person name="Finn R."/>
            <person name="Kale V."/>
            <person name="Holt S."/>
            <person name="Cochrane G."/>
            <person name="Meng A."/>
            <person name="Brown T."/>
            <person name="Cohen L."/>
        </authorList>
    </citation>
    <scope>NUCLEOTIDE SEQUENCE</scope>
    <source>
        <strain evidence="13">CCMP443</strain>
    </source>
</reference>
<dbReference type="SUPFAM" id="SSF53271">
    <property type="entry name" value="PRTase-like"/>
    <property type="match status" value="1"/>
</dbReference>
<dbReference type="HAMAP" id="MF_00004">
    <property type="entry name" value="Aden_phosphoribosyltr"/>
    <property type="match status" value="1"/>
</dbReference>
<comment type="function">
    <text evidence="2">Catalyzes a salvage reaction resulting in the formation of AMP, that is energically less costly than de novo synthesis.</text>
</comment>
<comment type="subcellular location">
    <subcellularLocation>
        <location evidence="3">Cytoplasm</location>
    </subcellularLocation>
</comment>
<keyword evidence="8" id="KW-0963">Cytoplasm</keyword>
<dbReference type="AlphaFoldDB" id="A0A7S0YY37"/>
<gene>
    <name evidence="13" type="ORF">HTEP1355_LOCUS16521</name>
</gene>
<dbReference type="GO" id="GO:0005737">
    <property type="term" value="C:cytoplasm"/>
    <property type="evidence" value="ECO:0007669"/>
    <property type="project" value="UniProtKB-SubCell"/>
</dbReference>
<comment type="similarity">
    <text evidence="5">Belongs to the purine/pyrimidine phosphoribosyltransferase family.</text>
</comment>
<dbReference type="InterPro" id="IPR005764">
    <property type="entry name" value="Ade_phspho_trans"/>
</dbReference>
<evidence type="ECO:0000256" key="1">
    <source>
        <dbReference type="ARBA" id="ARBA00000868"/>
    </source>
</evidence>
<name>A0A7S0YY37_9CRYP</name>